<accession>A0A2H0WV36</accession>
<organism evidence="1 2">
    <name type="scientific">Candidatus Portnoybacteria bacterium CG09_land_8_20_14_0_10_44_13</name>
    <dbReference type="NCBI Taxonomy" id="1974811"/>
    <lineage>
        <taxon>Bacteria</taxon>
        <taxon>Candidatus Portnoyibacteriota</taxon>
    </lineage>
</organism>
<gene>
    <name evidence="1" type="ORF">COT61_03630</name>
</gene>
<reference evidence="2" key="1">
    <citation type="submission" date="2017-09" db="EMBL/GenBank/DDBJ databases">
        <title>Depth-based differentiation of microbial function through sediment-hosted aquifers and enrichment of novel symbionts in the deep terrestrial subsurface.</title>
        <authorList>
            <person name="Probst A.J."/>
            <person name="Ladd B."/>
            <person name="Jarett J.K."/>
            <person name="Geller-Mcgrath D.E."/>
            <person name="Sieber C.M.K."/>
            <person name="Emerson J.B."/>
            <person name="Anantharaman K."/>
            <person name="Thomas B.C."/>
            <person name="Malmstrom R."/>
            <person name="Stieglmeier M."/>
            <person name="Klingl A."/>
            <person name="Woyke T."/>
            <person name="Ryan C.M."/>
            <person name="Banfield J.F."/>
        </authorList>
    </citation>
    <scope>NUCLEOTIDE SEQUENCE [LARGE SCALE GENOMIC DNA]</scope>
</reference>
<feature type="non-terminal residue" evidence="1">
    <location>
        <position position="215"/>
    </location>
</feature>
<feature type="non-terminal residue" evidence="1">
    <location>
        <position position="1"/>
    </location>
</feature>
<sequence length="215" mass="21792">GTNVLFVNKDDELVGIGTVTPQNKLNIIGDINATTNIYGNVIFQDGNQVLDTATIFGGDVSGTYDVLQLGTGVVGTINLANGSVTDVKIAPNAVNTTHILDGTILDEDISAVAGIDWSKLSNYPYVISGAGLTGGGQVSGNVTLNIGQGTGIIVNADNVAVNTTYFDDNYIEEGQSAGGQLTGTYPDPNLDSGVAGTGLIGADGSPLSVNAGWGL</sequence>
<dbReference type="EMBL" id="PEZF01000116">
    <property type="protein sequence ID" value="PIS16487.1"/>
    <property type="molecule type" value="Genomic_DNA"/>
</dbReference>
<comment type="caution">
    <text evidence="1">The sequence shown here is derived from an EMBL/GenBank/DDBJ whole genome shotgun (WGS) entry which is preliminary data.</text>
</comment>
<evidence type="ECO:0000313" key="1">
    <source>
        <dbReference type="EMBL" id="PIS16487.1"/>
    </source>
</evidence>
<evidence type="ECO:0000313" key="2">
    <source>
        <dbReference type="Proteomes" id="UP000229080"/>
    </source>
</evidence>
<dbReference type="Proteomes" id="UP000229080">
    <property type="component" value="Unassembled WGS sequence"/>
</dbReference>
<name>A0A2H0WV36_9BACT</name>
<proteinExistence type="predicted"/>
<dbReference type="AlphaFoldDB" id="A0A2H0WV36"/>
<protein>
    <submittedName>
        <fullName evidence="1">Uncharacterized protein</fullName>
    </submittedName>
</protein>